<evidence type="ECO:0000256" key="7">
    <source>
        <dbReference type="SAM" id="Phobius"/>
    </source>
</evidence>
<feature type="transmembrane region" description="Helical" evidence="7">
    <location>
        <begin position="36"/>
        <end position="56"/>
    </location>
</feature>
<feature type="transmembrane region" description="Helical" evidence="7">
    <location>
        <begin position="63"/>
        <end position="85"/>
    </location>
</feature>
<dbReference type="GO" id="GO:0016780">
    <property type="term" value="F:phosphotransferase activity, for other substituted phosphate groups"/>
    <property type="evidence" value="ECO:0007669"/>
    <property type="project" value="TreeGrafter"/>
</dbReference>
<dbReference type="STRING" id="1797529.A2570_00780"/>
<organism evidence="9 10">
    <name type="scientific">Candidatus Brennerbacteria bacterium RIFOXYD1_FULL_41_16</name>
    <dbReference type="NCBI Taxonomy" id="1797529"/>
    <lineage>
        <taxon>Bacteria</taxon>
        <taxon>Candidatus Brenneribacteriota</taxon>
    </lineage>
</organism>
<keyword evidence="4 7" id="KW-0812">Transmembrane</keyword>
<dbReference type="NCBIfam" id="TIGR03025">
    <property type="entry name" value="EPS_sugtrans"/>
    <property type="match status" value="1"/>
</dbReference>
<protein>
    <recommendedName>
        <fullName evidence="8">Bacterial sugar transferase domain-containing protein</fullName>
    </recommendedName>
</protein>
<evidence type="ECO:0000259" key="8">
    <source>
        <dbReference type="Pfam" id="PF02397"/>
    </source>
</evidence>
<name>A0A1G1XJ78_9BACT</name>
<dbReference type="PANTHER" id="PTHR30576">
    <property type="entry name" value="COLANIC BIOSYNTHESIS UDP-GLUCOSE LIPID CARRIER TRANSFERASE"/>
    <property type="match status" value="1"/>
</dbReference>
<evidence type="ECO:0000256" key="4">
    <source>
        <dbReference type="ARBA" id="ARBA00022692"/>
    </source>
</evidence>
<dbReference type="AlphaFoldDB" id="A0A1G1XJ78"/>
<accession>A0A1G1XJ78</accession>
<comment type="caution">
    <text evidence="9">The sequence shown here is derived from an EMBL/GenBank/DDBJ whole genome shotgun (WGS) entry which is preliminary data.</text>
</comment>
<evidence type="ECO:0000256" key="3">
    <source>
        <dbReference type="ARBA" id="ARBA00022679"/>
    </source>
</evidence>
<dbReference type="PANTHER" id="PTHR30576:SF0">
    <property type="entry name" value="UNDECAPRENYL-PHOSPHATE N-ACETYLGALACTOSAMINYL 1-PHOSPHATE TRANSFERASE-RELATED"/>
    <property type="match status" value="1"/>
</dbReference>
<dbReference type="GO" id="GO:0016020">
    <property type="term" value="C:membrane"/>
    <property type="evidence" value="ECO:0007669"/>
    <property type="project" value="UniProtKB-SubCell"/>
</dbReference>
<feature type="transmembrane region" description="Helical" evidence="7">
    <location>
        <begin position="12"/>
        <end position="30"/>
    </location>
</feature>
<evidence type="ECO:0000256" key="5">
    <source>
        <dbReference type="ARBA" id="ARBA00022989"/>
    </source>
</evidence>
<dbReference type="InterPro" id="IPR003362">
    <property type="entry name" value="Bact_transf"/>
</dbReference>
<dbReference type="Pfam" id="PF02397">
    <property type="entry name" value="Bac_transf"/>
    <property type="match status" value="1"/>
</dbReference>
<feature type="transmembrane region" description="Helical" evidence="7">
    <location>
        <begin position="240"/>
        <end position="259"/>
    </location>
</feature>
<evidence type="ECO:0000256" key="1">
    <source>
        <dbReference type="ARBA" id="ARBA00004141"/>
    </source>
</evidence>
<evidence type="ECO:0000256" key="2">
    <source>
        <dbReference type="ARBA" id="ARBA00006464"/>
    </source>
</evidence>
<keyword evidence="5 7" id="KW-1133">Transmembrane helix</keyword>
<feature type="transmembrane region" description="Helical" evidence="7">
    <location>
        <begin position="97"/>
        <end position="116"/>
    </location>
</feature>
<gene>
    <name evidence="9" type="ORF">A2570_00780</name>
</gene>
<evidence type="ECO:0000313" key="9">
    <source>
        <dbReference type="EMBL" id="OGY40011.1"/>
    </source>
</evidence>
<dbReference type="Proteomes" id="UP000178570">
    <property type="component" value="Unassembled WGS sequence"/>
</dbReference>
<comment type="subcellular location">
    <subcellularLocation>
        <location evidence="1">Membrane</location>
        <topology evidence="1">Multi-pass membrane protein</topology>
    </subcellularLocation>
</comment>
<comment type="similarity">
    <text evidence="2">Belongs to the bacterial sugar transferase family.</text>
</comment>
<reference evidence="9 10" key="1">
    <citation type="journal article" date="2016" name="Nat. Commun.">
        <title>Thousands of microbial genomes shed light on interconnected biogeochemical processes in an aquifer system.</title>
        <authorList>
            <person name="Anantharaman K."/>
            <person name="Brown C.T."/>
            <person name="Hug L.A."/>
            <person name="Sharon I."/>
            <person name="Castelle C.J."/>
            <person name="Probst A.J."/>
            <person name="Thomas B.C."/>
            <person name="Singh A."/>
            <person name="Wilkins M.J."/>
            <person name="Karaoz U."/>
            <person name="Brodie E.L."/>
            <person name="Williams K.H."/>
            <person name="Hubbard S.S."/>
            <person name="Banfield J.F."/>
        </authorList>
    </citation>
    <scope>NUCLEOTIDE SEQUENCE [LARGE SCALE GENOMIC DNA]</scope>
</reference>
<keyword evidence="3" id="KW-0808">Transferase</keyword>
<keyword evidence="6 7" id="KW-0472">Membrane</keyword>
<evidence type="ECO:0000313" key="10">
    <source>
        <dbReference type="Proteomes" id="UP000178570"/>
    </source>
</evidence>
<sequence>MFRRFLNLAADTLSFWIIFFLIFALRWHGLPFWSQFFMFLIVFFLCLFTFYAFGLYEAKKSDWLFPSLTALGLNFIGSIAFFYFISRYSPTIAPKGSLILFFGLFSIMFICLRTVAEKYLLANNQEKILLLTNNKELSEKLKQEVESLGAEILWLTEDFSKDLDLFQKTIEDEKIKIIIADSLFQEEKIYKRIAEFKIELLRPETFFEKKLRKIYLDSPTFELSQIKKDSFTKEIVERSMALMLIIVSSPILLFIAVAIKLSSPGPMIFRQKRIGAKGEIFEALKFRTMVKDAEKNGPIWAQENDPRITSIGKLIRRTHLDETPQLLNILKREMNLVGPRPERPEFTKSLEEKIKFFHLRQLIKPGLTGWAQINYPYGASIQDAKNKLEYDLYYLKHRSFFLDLVILIKTIRFFFFNLARQ</sequence>
<proteinExistence type="inferred from homology"/>
<dbReference type="EMBL" id="MHHY01000012">
    <property type="protein sequence ID" value="OGY40011.1"/>
    <property type="molecule type" value="Genomic_DNA"/>
</dbReference>
<dbReference type="InterPro" id="IPR017475">
    <property type="entry name" value="EPS_sugar_tfrase"/>
</dbReference>
<feature type="domain" description="Bacterial sugar transferase" evidence="8">
    <location>
        <begin position="233"/>
        <end position="414"/>
    </location>
</feature>
<evidence type="ECO:0000256" key="6">
    <source>
        <dbReference type="ARBA" id="ARBA00023136"/>
    </source>
</evidence>